<evidence type="ECO:0000313" key="2">
    <source>
        <dbReference type="Proteomes" id="UP000296049"/>
    </source>
</evidence>
<reference evidence="2" key="1">
    <citation type="journal article" date="2013" name="Nat. Genet.">
        <title>The duck genome and transcriptome provide insight into an avian influenza virus reservoir species.</title>
        <authorList>
            <person name="Huang Y."/>
            <person name="Li Y."/>
            <person name="Burt D.W."/>
            <person name="Chen H."/>
            <person name="Zhang Y."/>
            <person name="Qian W."/>
            <person name="Kim H."/>
            <person name="Gan S."/>
            <person name="Zhao Y."/>
            <person name="Li J."/>
            <person name="Yi K."/>
            <person name="Feng H."/>
            <person name="Zhu P."/>
            <person name="Li B."/>
            <person name="Liu Q."/>
            <person name="Fairley S."/>
            <person name="Magor K.E."/>
            <person name="Du Z."/>
            <person name="Hu X."/>
            <person name="Goodman L."/>
            <person name="Tafer H."/>
            <person name="Vignal A."/>
            <person name="Lee T."/>
            <person name="Kim K.W."/>
            <person name="Sheng Z."/>
            <person name="An Y."/>
            <person name="Searle S."/>
            <person name="Herrero J."/>
            <person name="Groenen M.A."/>
            <person name="Crooijmans R.P."/>
            <person name="Faraut T."/>
            <person name="Cai Q."/>
            <person name="Webster R.G."/>
            <person name="Aldridge J.R."/>
            <person name="Warren W.C."/>
            <person name="Bartschat S."/>
            <person name="Kehr S."/>
            <person name="Marz M."/>
            <person name="Stadler P.F."/>
            <person name="Smith J."/>
            <person name="Kraus R.H."/>
            <person name="Zhao Y."/>
            <person name="Ren L."/>
            <person name="Fei J."/>
            <person name="Morisson M."/>
            <person name="Kaiser P."/>
            <person name="Griffin D.K."/>
            <person name="Rao M."/>
            <person name="Pitel F."/>
            <person name="Wang J."/>
            <person name="Li N."/>
        </authorList>
    </citation>
    <scope>NUCLEOTIDE SEQUENCE [LARGE SCALE GENOMIC DNA]</scope>
</reference>
<name>R0JBN6_ANAPL</name>
<proteinExistence type="predicted"/>
<dbReference type="EMBL" id="KB744645">
    <property type="protein sequence ID" value="EOA94680.1"/>
    <property type="molecule type" value="Genomic_DNA"/>
</dbReference>
<dbReference type="Proteomes" id="UP000296049">
    <property type="component" value="Unassembled WGS sequence"/>
</dbReference>
<gene>
    <name evidence="1" type="ORF">Anapl_18012</name>
</gene>
<sequence>MHTTKHFNRRKEVLMTTGGAKQVVWHFMVACAPLTEGWYLLRMQNFCFVLVVIHGAVGSAAPKGGTKNSIRRLDSTSTQFKTCGEPRHDRPHLVILPFVITTDGQNQQESHILSWVHVKAARLTSTNTEGIKVEFKSARPSPLLKVNDACITCLMFFTMMNTQEFEKQSHVTDVIFTYVKLYPVIWDGILLTAAAGKHTYGHVQVGQQHRRIRAFLLFAYKTVPSEFLSIKPQQKYLMNGP</sequence>
<keyword evidence="2" id="KW-1185">Reference proteome</keyword>
<accession>R0JBN6</accession>
<organism evidence="1 2">
    <name type="scientific">Anas platyrhynchos</name>
    <name type="common">Mallard</name>
    <name type="synonym">Anas boschas</name>
    <dbReference type="NCBI Taxonomy" id="8839"/>
    <lineage>
        <taxon>Eukaryota</taxon>
        <taxon>Metazoa</taxon>
        <taxon>Chordata</taxon>
        <taxon>Craniata</taxon>
        <taxon>Vertebrata</taxon>
        <taxon>Euteleostomi</taxon>
        <taxon>Archelosauria</taxon>
        <taxon>Archosauria</taxon>
        <taxon>Dinosauria</taxon>
        <taxon>Saurischia</taxon>
        <taxon>Theropoda</taxon>
        <taxon>Coelurosauria</taxon>
        <taxon>Aves</taxon>
        <taxon>Neognathae</taxon>
        <taxon>Galloanserae</taxon>
        <taxon>Anseriformes</taxon>
        <taxon>Anatidae</taxon>
        <taxon>Anatinae</taxon>
        <taxon>Anas</taxon>
    </lineage>
</organism>
<dbReference type="AlphaFoldDB" id="R0JBN6"/>
<protein>
    <submittedName>
        <fullName evidence="1">Uncharacterized protein</fullName>
    </submittedName>
</protein>
<evidence type="ECO:0000313" key="1">
    <source>
        <dbReference type="EMBL" id="EOA94680.1"/>
    </source>
</evidence>